<dbReference type="Proteomes" id="UP001523550">
    <property type="component" value="Unassembled WGS sequence"/>
</dbReference>
<proteinExistence type="predicted"/>
<reference evidence="1 2" key="1">
    <citation type="submission" date="2022-03" db="EMBL/GenBank/DDBJ databases">
        <title>Genomic Encyclopedia of Type Strains, Phase III (KMG-III): the genomes of soil and plant-associated and newly described type strains.</title>
        <authorList>
            <person name="Whitman W."/>
        </authorList>
    </citation>
    <scope>NUCLEOTIDE SEQUENCE [LARGE SCALE GENOMIC DNA]</scope>
    <source>
        <strain evidence="1 2">BSker1</strain>
    </source>
</reference>
<protein>
    <submittedName>
        <fullName evidence="1">MSHA biogenesis protein MshK</fullName>
    </submittedName>
</protein>
<sequence length="103" mass="10928">MLGLSLLTPMAALAEVDDPMRPPAQSQQIAEPSPLSDWTLTSVLIAENRRLAVINGQVLRVGESVDGARLIRIDAGGVVIRHARGQETLSLSSNLGISRSSSQ</sequence>
<organism evidence="1 2">
    <name type="scientific">Natronospira proteinivora</name>
    <dbReference type="NCBI Taxonomy" id="1807133"/>
    <lineage>
        <taxon>Bacteria</taxon>
        <taxon>Pseudomonadati</taxon>
        <taxon>Pseudomonadota</taxon>
        <taxon>Gammaproteobacteria</taxon>
        <taxon>Natronospirales</taxon>
        <taxon>Natronospiraceae</taxon>
        <taxon>Natronospira</taxon>
    </lineage>
</organism>
<gene>
    <name evidence="1" type="ORF">J2T60_002096</name>
</gene>
<name>A0ABT1G9T8_9GAMM</name>
<evidence type="ECO:0000313" key="2">
    <source>
        <dbReference type="Proteomes" id="UP001523550"/>
    </source>
</evidence>
<dbReference type="RefSeq" id="WP_253449589.1">
    <property type="nucleotide sequence ID" value="NZ_JALJYF010000002.1"/>
</dbReference>
<keyword evidence="2" id="KW-1185">Reference proteome</keyword>
<accession>A0ABT1G9T8</accession>
<evidence type="ECO:0000313" key="1">
    <source>
        <dbReference type="EMBL" id="MCP1728096.1"/>
    </source>
</evidence>
<dbReference type="EMBL" id="JALJYF010000002">
    <property type="protein sequence ID" value="MCP1728096.1"/>
    <property type="molecule type" value="Genomic_DNA"/>
</dbReference>
<comment type="caution">
    <text evidence="1">The sequence shown here is derived from an EMBL/GenBank/DDBJ whole genome shotgun (WGS) entry which is preliminary data.</text>
</comment>